<proteinExistence type="predicted"/>
<reference evidence="1" key="1">
    <citation type="journal article" date="2023" name="IMA Fungus">
        <title>Comparative genomic study of the Penicillium genus elucidates a diverse pangenome and 15 lateral gene transfer events.</title>
        <authorList>
            <person name="Petersen C."/>
            <person name="Sorensen T."/>
            <person name="Nielsen M.R."/>
            <person name="Sondergaard T.E."/>
            <person name="Sorensen J.L."/>
            <person name="Fitzpatrick D.A."/>
            <person name="Frisvad J.C."/>
            <person name="Nielsen K.L."/>
        </authorList>
    </citation>
    <scope>NUCLEOTIDE SEQUENCE</scope>
    <source>
        <strain evidence="1">IBT 17514</strain>
    </source>
</reference>
<reference evidence="1" key="2">
    <citation type="submission" date="2023-01" db="EMBL/GenBank/DDBJ databases">
        <authorList>
            <person name="Petersen C."/>
        </authorList>
    </citation>
    <scope>NUCLEOTIDE SEQUENCE</scope>
    <source>
        <strain evidence="1">IBT 17514</strain>
    </source>
</reference>
<organism evidence="1 2">
    <name type="scientific">Penicillium malachiteum</name>
    <dbReference type="NCBI Taxonomy" id="1324776"/>
    <lineage>
        <taxon>Eukaryota</taxon>
        <taxon>Fungi</taxon>
        <taxon>Dikarya</taxon>
        <taxon>Ascomycota</taxon>
        <taxon>Pezizomycotina</taxon>
        <taxon>Eurotiomycetes</taxon>
        <taxon>Eurotiomycetidae</taxon>
        <taxon>Eurotiales</taxon>
        <taxon>Aspergillaceae</taxon>
        <taxon>Penicillium</taxon>
    </lineage>
</organism>
<dbReference type="EMBL" id="JAQJAN010000013">
    <property type="protein sequence ID" value="KAJ5712331.1"/>
    <property type="molecule type" value="Genomic_DNA"/>
</dbReference>
<gene>
    <name evidence="1" type="ORF">N7493_008799</name>
</gene>
<keyword evidence="2" id="KW-1185">Reference proteome</keyword>
<sequence>MSASSNQDLTMTNIMENKNDDLDDWLGEALRIEAARTQADHLPPIPVTFTELSNPLHTAHQFDDWDEDIRAVLAREDLTDIIDMNTSRPRENHSNIKAWEQLSMAVAQWLKDNISSSLLRQLERTEQAISFADETYTAIMKEVDEERKMTDYEMLVACWNMNPDSFFSASEYVEDFIHAAARLVDRDMEIPPYAILLRIIDGLGQANLLALKDKMIDKLQQNEDTGSNFTRGRLQEYVNMLQGELRIEEITRKP</sequence>
<evidence type="ECO:0000313" key="1">
    <source>
        <dbReference type="EMBL" id="KAJ5712331.1"/>
    </source>
</evidence>
<comment type="caution">
    <text evidence="1">The sequence shown here is derived from an EMBL/GenBank/DDBJ whole genome shotgun (WGS) entry which is preliminary data.</text>
</comment>
<protein>
    <submittedName>
        <fullName evidence="1">Uncharacterized protein</fullName>
    </submittedName>
</protein>
<evidence type="ECO:0000313" key="2">
    <source>
        <dbReference type="Proteomes" id="UP001215712"/>
    </source>
</evidence>
<dbReference type="Proteomes" id="UP001215712">
    <property type="component" value="Unassembled WGS sequence"/>
</dbReference>
<accession>A0AAD6HFG3</accession>
<name>A0AAD6HFG3_9EURO</name>
<dbReference type="AlphaFoldDB" id="A0AAD6HFG3"/>